<sequence>MAVGPAVLNSLPTNPSKQTISATEEPVQYAAVRKPLKKTHSLPECKCGTETAPPVLE</sequence>
<dbReference type="AlphaFoldDB" id="A0ABD0NZ71"/>
<comment type="caution">
    <text evidence="2">The sequence shown here is derived from an EMBL/GenBank/DDBJ whole genome shotgun (WGS) entry which is preliminary data.</text>
</comment>
<dbReference type="EMBL" id="JAMKFB020000019">
    <property type="protein sequence ID" value="KAL0166601.1"/>
    <property type="molecule type" value="Genomic_DNA"/>
</dbReference>
<evidence type="ECO:0000313" key="2">
    <source>
        <dbReference type="EMBL" id="KAL0166601.1"/>
    </source>
</evidence>
<accession>A0ABD0NZ71</accession>
<feature type="non-terminal residue" evidence="2">
    <location>
        <position position="57"/>
    </location>
</feature>
<feature type="compositionally biased region" description="Polar residues" evidence="1">
    <location>
        <begin position="10"/>
        <end position="22"/>
    </location>
</feature>
<organism evidence="2 3">
    <name type="scientific">Cirrhinus mrigala</name>
    <name type="common">Mrigala</name>
    <dbReference type="NCBI Taxonomy" id="683832"/>
    <lineage>
        <taxon>Eukaryota</taxon>
        <taxon>Metazoa</taxon>
        <taxon>Chordata</taxon>
        <taxon>Craniata</taxon>
        <taxon>Vertebrata</taxon>
        <taxon>Euteleostomi</taxon>
        <taxon>Actinopterygii</taxon>
        <taxon>Neopterygii</taxon>
        <taxon>Teleostei</taxon>
        <taxon>Ostariophysi</taxon>
        <taxon>Cypriniformes</taxon>
        <taxon>Cyprinidae</taxon>
        <taxon>Labeoninae</taxon>
        <taxon>Labeonini</taxon>
        <taxon>Cirrhinus</taxon>
    </lineage>
</organism>
<evidence type="ECO:0000313" key="3">
    <source>
        <dbReference type="Proteomes" id="UP001529510"/>
    </source>
</evidence>
<protein>
    <submittedName>
        <fullName evidence="2">Uncharacterized protein</fullName>
    </submittedName>
</protein>
<proteinExistence type="predicted"/>
<name>A0ABD0NZ71_CIRMR</name>
<dbReference type="Proteomes" id="UP001529510">
    <property type="component" value="Unassembled WGS sequence"/>
</dbReference>
<reference evidence="2 3" key="1">
    <citation type="submission" date="2024-05" db="EMBL/GenBank/DDBJ databases">
        <title>Genome sequencing and assembly of Indian major carp, Cirrhinus mrigala (Hamilton, 1822).</title>
        <authorList>
            <person name="Mohindra V."/>
            <person name="Chowdhury L.M."/>
            <person name="Lal K."/>
            <person name="Jena J.K."/>
        </authorList>
    </citation>
    <scope>NUCLEOTIDE SEQUENCE [LARGE SCALE GENOMIC DNA]</scope>
    <source>
        <strain evidence="2">CM1030</strain>
        <tissue evidence="2">Blood</tissue>
    </source>
</reference>
<gene>
    <name evidence="2" type="ORF">M9458_038445</name>
</gene>
<evidence type="ECO:0000256" key="1">
    <source>
        <dbReference type="SAM" id="MobiDB-lite"/>
    </source>
</evidence>
<keyword evidence="3" id="KW-1185">Reference proteome</keyword>
<feature type="region of interest" description="Disordered" evidence="1">
    <location>
        <begin position="1"/>
        <end position="24"/>
    </location>
</feature>